<comment type="caution">
    <text evidence="2">The sequence shown here is derived from an EMBL/GenBank/DDBJ whole genome shotgun (WGS) entry which is preliminary data.</text>
</comment>
<dbReference type="RefSeq" id="WP_035664197.1">
    <property type="nucleotide sequence ID" value="NZ_BAUV01000013.1"/>
</dbReference>
<dbReference type="InterPro" id="IPR006938">
    <property type="entry name" value="DUF624"/>
</dbReference>
<dbReference type="STRING" id="1236973.JCM9157_2110"/>
<feature type="transmembrane region" description="Helical" evidence="1">
    <location>
        <begin position="27"/>
        <end position="48"/>
    </location>
</feature>
<evidence type="ECO:0000313" key="3">
    <source>
        <dbReference type="Proteomes" id="UP000018896"/>
    </source>
</evidence>
<dbReference type="Proteomes" id="UP000018896">
    <property type="component" value="Unassembled WGS sequence"/>
</dbReference>
<keyword evidence="3" id="KW-1185">Reference proteome</keyword>
<evidence type="ECO:0000256" key="1">
    <source>
        <dbReference type="SAM" id="Phobius"/>
    </source>
</evidence>
<gene>
    <name evidence="2" type="ORF">JCM9157_2110</name>
</gene>
<keyword evidence="1" id="KW-0472">Membrane</keyword>
<dbReference type="eggNOG" id="COG5578">
    <property type="taxonomic scope" value="Bacteria"/>
</dbReference>
<feature type="transmembrane region" description="Helical" evidence="1">
    <location>
        <begin position="105"/>
        <end position="132"/>
    </location>
</feature>
<dbReference type="AlphaFoldDB" id="W4QSZ3"/>
<keyword evidence="1" id="KW-0812">Transmembrane</keyword>
<dbReference type="EMBL" id="BAUV01000013">
    <property type="protein sequence ID" value="GAE35017.1"/>
    <property type="molecule type" value="Genomic_DNA"/>
</dbReference>
<feature type="transmembrane region" description="Helical" evidence="1">
    <location>
        <begin position="177"/>
        <end position="194"/>
    </location>
</feature>
<dbReference type="Pfam" id="PF04854">
    <property type="entry name" value="DUF624"/>
    <property type="match status" value="1"/>
</dbReference>
<sequence>MNGAQIVSSLDRILHWVVKLAAINLLWFYYTLVGLVVGGVFPATLAALGVSRKLIMGDTDLQTWKTFKQLYREEFLRANVMGWLLTVIGGILYLNYQVIASSSEILFVIPFAFYFILFFYIIVVIWAFPLLAHYQTTWFAYIRSAVIIGLTKIHYTFASGLVVFAVVYVSLDFPGMIPFFSISLAAIGCMWFAMQTFGKLDARTS</sequence>
<evidence type="ECO:0008006" key="4">
    <source>
        <dbReference type="Google" id="ProtNLM"/>
    </source>
</evidence>
<feature type="transmembrane region" description="Helical" evidence="1">
    <location>
        <begin position="75"/>
        <end position="93"/>
    </location>
</feature>
<accession>W4QSZ3</accession>
<proteinExistence type="predicted"/>
<evidence type="ECO:0000313" key="2">
    <source>
        <dbReference type="EMBL" id="GAE35017.1"/>
    </source>
</evidence>
<feature type="transmembrane region" description="Helical" evidence="1">
    <location>
        <begin position="153"/>
        <end position="171"/>
    </location>
</feature>
<dbReference type="OrthoDB" id="2182676at2"/>
<reference evidence="2 3" key="1">
    <citation type="journal article" date="2014" name="Genome Announc.">
        <title>Draft Genome Sequences of Three Alkaliphilic Bacillus Strains, Bacillus wakoensis JCM 9140T, Bacillus akibai JCM 9157T, and Bacillus hemicellulosilyticus JCM 9152T.</title>
        <authorList>
            <person name="Yuki M."/>
            <person name="Oshima K."/>
            <person name="Suda W."/>
            <person name="Oshida Y."/>
            <person name="Kitamura K."/>
            <person name="Iida T."/>
            <person name="Hattori M."/>
            <person name="Ohkuma M."/>
        </authorList>
    </citation>
    <scope>NUCLEOTIDE SEQUENCE [LARGE SCALE GENOMIC DNA]</scope>
    <source>
        <strain evidence="2 3">JCM 9157</strain>
    </source>
</reference>
<protein>
    <recommendedName>
        <fullName evidence="4">DUF624 domain-containing protein</fullName>
    </recommendedName>
</protein>
<organism evidence="2 3">
    <name type="scientific">Halalkalibacter akibai (strain ATCC 43226 / DSM 21942 / CIP 109018 / JCM 9157 / 1139)</name>
    <name type="common">Bacillus akibai</name>
    <dbReference type="NCBI Taxonomy" id="1236973"/>
    <lineage>
        <taxon>Bacteria</taxon>
        <taxon>Bacillati</taxon>
        <taxon>Bacillota</taxon>
        <taxon>Bacilli</taxon>
        <taxon>Bacillales</taxon>
        <taxon>Bacillaceae</taxon>
        <taxon>Halalkalibacter</taxon>
    </lineage>
</organism>
<keyword evidence="1" id="KW-1133">Transmembrane helix</keyword>
<name>W4QSZ3_HALA3</name>